<dbReference type="STRING" id="366584.SAMN05216377_112189"/>
<organism evidence="6 7">
    <name type="scientific">Pseudonocardia oroxyli</name>
    <dbReference type="NCBI Taxonomy" id="366584"/>
    <lineage>
        <taxon>Bacteria</taxon>
        <taxon>Bacillati</taxon>
        <taxon>Actinomycetota</taxon>
        <taxon>Actinomycetes</taxon>
        <taxon>Pseudonocardiales</taxon>
        <taxon>Pseudonocardiaceae</taxon>
        <taxon>Pseudonocardia</taxon>
    </lineage>
</organism>
<keyword evidence="1" id="KW-0805">Transcription regulation</keyword>
<keyword evidence="3" id="KW-0804">Transcription</keyword>
<keyword evidence="2 4" id="KW-0238">DNA-binding</keyword>
<dbReference type="Pfam" id="PF00440">
    <property type="entry name" value="TetR_N"/>
    <property type="match status" value="1"/>
</dbReference>
<evidence type="ECO:0000256" key="1">
    <source>
        <dbReference type="ARBA" id="ARBA00023015"/>
    </source>
</evidence>
<dbReference type="PROSITE" id="PS01081">
    <property type="entry name" value="HTH_TETR_1"/>
    <property type="match status" value="1"/>
</dbReference>
<evidence type="ECO:0000256" key="4">
    <source>
        <dbReference type="PROSITE-ProRule" id="PRU00335"/>
    </source>
</evidence>
<dbReference type="Gene3D" id="1.10.10.60">
    <property type="entry name" value="Homeodomain-like"/>
    <property type="match status" value="1"/>
</dbReference>
<sequence length="194" mass="20703">MSYAGVVSLWEQTRRTVQDDIAAAAMDLFVEHGFDAVTMDEIATRAGISRRSLFRYFGTKEDLVLRSVAGTGESIAAALRARPRTEGPWAAVLAVADELESAPEWDPARERAIGRMCVETPALRARRAEKHQGWVDLFTPELAARPESAPVGESAAGAIAAAALACLDVATDRWVAEGGVLAAHFAQAVAAVRS</sequence>
<dbReference type="PRINTS" id="PR00455">
    <property type="entry name" value="HTHTETR"/>
</dbReference>
<dbReference type="GO" id="GO:0003700">
    <property type="term" value="F:DNA-binding transcription factor activity"/>
    <property type="evidence" value="ECO:0007669"/>
    <property type="project" value="TreeGrafter"/>
</dbReference>
<dbReference type="InterPro" id="IPR023772">
    <property type="entry name" value="DNA-bd_HTH_TetR-type_CS"/>
</dbReference>
<dbReference type="EMBL" id="FNBE01000012">
    <property type="protein sequence ID" value="SDG52254.1"/>
    <property type="molecule type" value="Genomic_DNA"/>
</dbReference>
<dbReference type="AlphaFoldDB" id="A0A1G7UXR2"/>
<evidence type="ECO:0000259" key="5">
    <source>
        <dbReference type="PROSITE" id="PS50977"/>
    </source>
</evidence>
<dbReference type="PANTHER" id="PTHR30055:SF238">
    <property type="entry name" value="MYCOFACTOCIN BIOSYNTHESIS TRANSCRIPTIONAL REGULATOR MFTR-RELATED"/>
    <property type="match status" value="1"/>
</dbReference>
<dbReference type="InterPro" id="IPR050109">
    <property type="entry name" value="HTH-type_TetR-like_transc_reg"/>
</dbReference>
<evidence type="ECO:0000313" key="7">
    <source>
        <dbReference type="Proteomes" id="UP000198967"/>
    </source>
</evidence>
<dbReference type="InterPro" id="IPR009057">
    <property type="entry name" value="Homeodomain-like_sf"/>
</dbReference>
<dbReference type="SUPFAM" id="SSF46689">
    <property type="entry name" value="Homeodomain-like"/>
    <property type="match status" value="1"/>
</dbReference>
<accession>A0A1G7UXR2</accession>
<gene>
    <name evidence="6" type="ORF">SAMN05216377_112189</name>
</gene>
<protein>
    <submittedName>
        <fullName evidence="6">Transcriptional regulator, TetR family</fullName>
    </submittedName>
</protein>
<dbReference type="InterPro" id="IPR001647">
    <property type="entry name" value="HTH_TetR"/>
</dbReference>
<dbReference type="Gene3D" id="1.10.357.10">
    <property type="entry name" value="Tetracycline Repressor, domain 2"/>
    <property type="match status" value="1"/>
</dbReference>
<dbReference type="PROSITE" id="PS50977">
    <property type="entry name" value="HTH_TETR_2"/>
    <property type="match status" value="1"/>
</dbReference>
<feature type="domain" description="HTH tetR-type" evidence="5">
    <location>
        <begin position="15"/>
        <end position="75"/>
    </location>
</feature>
<keyword evidence="7" id="KW-1185">Reference proteome</keyword>
<name>A0A1G7UXR2_PSEOR</name>
<proteinExistence type="predicted"/>
<dbReference type="GO" id="GO:0000976">
    <property type="term" value="F:transcription cis-regulatory region binding"/>
    <property type="evidence" value="ECO:0007669"/>
    <property type="project" value="TreeGrafter"/>
</dbReference>
<dbReference type="Proteomes" id="UP000198967">
    <property type="component" value="Unassembled WGS sequence"/>
</dbReference>
<feature type="DNA-binding region" description="H-T-H motif" evidence="4">
    <location>
        <begin position="38"/>
        <end position="57"/>
    </location>
</feature>
<evidence type="ECO:0000256" key="3">
    <source>
        <dbReference type="ARBA" id="ARBA00023163"/>
    </source>
</evidence>
<dbReference type="PANTHER" id="PTHR30055">
    <property type="entry name" value="HTH-TYPE TRANSCRIPTIONAL REGULATOR RUTR"/>
    <property type="match status" value="1"/>
</dbReference>
<evidence type="ECO:0000256" key="2">
    <source>
        <dbReference type="ARBA" id="ARBA00023125"/>
    </source>
</evidence>
<reference evidence="6 7" key="1">
    <citation type="submission" date="2016-10" db="EMBL/GenBank/DDBJ databases">
        <authorList>
            <person name="de Groot N.N."/>
        </authorList>
    </citation>
    <scope>NUCLEOTIDE SEQUENCE [LARGE SCALE GENOMIC DNA]</scope>
    <source>
        <strain evidence="6 7">CGMCC 4.3143</strain>
    </source>
</reference>
<evidence type="ECO:0000313" key="6">
    <source>
        <dbReference type="EMBL" id="SDG52254.1"/>
    </source>
</evidence>